<dbReference type="RefSeq" id="WP_199263952.1">
    <property type="nucleotide sequence ID" value="NZ_CP054140.1"/>
</dbReference>
<organism evidence="3 4">
    <name type="scientific">Desulfobulbus oligotrophicus</name>
    <dbReference type="NCBI Taxonomy" id="1909699"/>
    <lineage>
        <taxon>Bacteria</taxon>
        <taxon>Pseudomonadati</taxon>
        <taxon>Thermodesulfobacteriota</taxon>
        <taxon>Desulfobulbia</taxon>
        <taxon>Desulfobulbales</taxon>
        <taxon>Desulfobulbaceae</taxon>
        <taxon>Desulfobulbus</taxon>
    </lineage>
</organism>
<dbReference type="Proteomes" id="UP000596092">
    <property type="component" value="Chromosome"/>
</dbReference>
<feature type="transmembrane region" description="Helical" evidence="2">
    <location>
        <begin position="136"/>
        <end position="159"/>
    </location>
</feature>
<evidence type="ECO:0008006" key="5">
    <source>
        <dbReference type="Google" id="ProtNLM"/>
    </source>
</evidence>
<feature type="transmembrane region" description="Helical" evidence="2">
    <location>
        <begin position="88"/>
        <end position="106"/>
    </location>
</feature>
<feature type="transmembrane region" description="Helical" evidence="2">
    <location>
        <begin position="36"/>
        <end position="55"/>
    </location>
</feature>
<feature type="transmembrane region" description="Helical" evidence="2">
    <location>
        <begin position="61"/>
        <end position="81"/>
    </location>
</feature>
<keyword evidence="2" id="KW-0812">Transmembrane</keyword>
<reference evidence="3 4" key="1">
    <citation type="submission" date="2020-05" db="EMBL/GenBank/DDBJ databases">
        <title>Complete genome of Desulfobulbus oligotrophicus.</title>
        <authorList>
            <person name="Podar M."/>
        </authorList>
    </citation>
    <scope>NUCLEOTIDE SEQUENCE [LARGE SCALE GENOMIC DNA]</scope>
    <source>
        <strain evidence="3 4">Prop6</strain>
    </source>
</reference>
<evidence type="ECO:0000256" key="1">
    <source>
        <dbReference type="SAM" id="MobiDB-lite"/>
    </source>
</evidence>
<keyword evidence="2" id="KW-0472">Membrane</keyword>
<proteinExistence type="predicted"/>
<dbReference type="SUPFAM" id="SSF55785">
    <property type="entry name" value="PYP-like sensor domain (PAS domain)"/>
    <property type="match status" value="1"/>
</dbReference>
<feature type="region of interest" description="Disordered" evidence="1">
    <location>
        <begin position="311"/>
        <end position="330"/>
    </location>
</feature>
<evidence type="ECO:0000256" key="2">
    <source>
        <dbReference type="SAM" id="Phobius"/>
    </source>
</evidence>
<dbReference type="AlphaFoldDB" id="A0A7T6AQ58"/>
<sequence length="330" mass="36910">MPNPVTCMTFSPYQRLLTAIEQSPIPGADKVRLTHFAVFVLLGQPGLLGYCVYSLVEGELLMALILFVTNVTLLLSWQLLCHLPVAQPVYRTVAVIFGVLLLSLIVNGGDGGSRSLWMLTYPLFVVFLVGEKEGFIWICSLLAVTLLVLFVPLSFLHPFPYGKEFIVRFVSVYMVVAAIACWTEHFRAHSRTLNSAKRRQLESVLEALPAAVRLNDNTGRPLLCNRAYLVLTQLTHDEVFDPEEIDSPIIPPDMQYTNIPISAPDGALYRLQMWQERERAQVQPALSDGRREEGRHSMEYCNDTVLSSVGPHDVGVVSNTRDNQMPAKPL</sequence>
<dbReference type="InterPro" id="IPR035965">
    <property type="entry name" value="PAS-like_dom_sf"/>
</dbReference>
<evidence type="ECO:0000313" key="4">
    <source>
        <dbReference type="Proteomes" id="UP000596092"/>
    </source>
</evidence>
<accession>A0A7T6AQ58</accession>
<dbReference type="EMBL" id="CP054140">
    <property type="protein sequence ID" value="QQG65135.1"/>
    <property type="molecule type" value="Genomic_DNA"/>
</dbReference>
<feature type="transmembrane region" description="Helical" evidence="2">
    <location>
        <begin position="165"/>
        <end position="183"/>
    </location>
</feature>
<name>A0A7T6AQ58_9BACT</name>
<feature type="transmembrane region" description="Helical" evidence="2">
    <location>
        <begin position="112"/>
        <end position="129"/>
    </location>
</feature>
<protein>
    <recommendedName>
        <fullName evidence="5">PAS domain-containing protein</fullName>
    </recommendedName>
</protein>
<evidence type="ECO:0000313" key="3">
    <source>
        <dbReference type="EMBL" id="QQG65135.1"/>
    </source>
</evidence>
<keyword evidence="4" id="KW-1185">Reference proteome</keyword>
<gene>
    <name evidence="3" type="ORF">HP555_04250</name>
</gene>
<keyword evidence="2" id="KW-1133">Transmembrane helix</keyword>
<dbReference type="KEGG" id="dog:HP555_04250"/>